<evidence type="ECO:0000313" key="3">
    <source>
        <dbReference type="Proteomes" id="UP000238049"/>
    </source>
</evidence>
<comment type="caution">
    <text evidence="2">The sequence shown here is derived from an EMBL/GenBank/DDBJ whole genome shotgun (WGS) entry which is preliminary data.</text>
</comment>
<dbReference type="RefSeq" id="WP_104564329.1">
    <property type="nucleotide sequence ID" value="NZ_MDSK01000042.1"/>
</dbReference>
<protein>
    <submittedName>
        <fullName evidence="2">Uncharacterized protein</fullName>
    </submittedName>
</protein>
<keyword evidence="1" id="KW-0812">Transmembrane</keyword>
<sequence length="62" mass="6779">MELIYFAAAIFGLVLSVLWLLVPFAIFGIKPLLGQLLAEQRKTNTALGPVNTSEAHQRPGRS</sequence>
<organism evidence="2 3">
    <name type="scientific">Xanthomonas arboricola pv. guizotiae</name>
    <dbReference type="NCBI Taxonomy" id="487867"/>
    <lineage>
        <taxon>Bacteria</taxon>
        <taxon>Pseudomonadati</taxon>
        <taxon>Pseudomonadota</taxon>
        <taxon>Gammaproteobacteria</taxon>
        <taxon>Lysobacterales</taxon>
        <taxon>Lysobacteraceae</taxon>
        <taxon>Xanthomonas</taxon>
    </lineage>
</organism>
<proteinExistence type="predicted"/>
<keyword evidence="1" id="KW-0472">Membrane</keyword>
<evidence type="ECO:0000313" key="2">
    <source>
        <dbReference type="EMBL" id="PPT95055.1"/>
    </source>
</evidence>
<feature type="transmembrane region" description="Helical" evidence="1">
    <location>
        <begin position="6"/>
        <end position="27"/>
    </location>
</feature>
<gene>
    <name evidence="2" type="ORF">XarbCFBP7409_18135</name>
</gene>
<reference evidence="2 3" key="1">
    <citation type="submission" date="2016-08" db="EMBL/GenBank/DDBJ databases">
        <title>Evolution of the type three secretion system and type three effector repertoires in Xanthomonas.</title>
        <authorList>
            <person name="Merda D."/>
            <person name="Briand M."/>
            <person name="Bosis E."/>
            <person name="Rousseau C."/>
            <person name="Portier P."/>
            <person name="Jacques M.-A."/>
            <person name="Fischer-Le Saux M."/>
        </authorList>
    </citation>
    <scope>NUCLEOTIDE SEQUENCE [LARGE SCALE GENOMIC DNA]</scope>
    <source>
        <strain evidence="2 3">CFBP 7409</strain>
    </source>
</reference>
<evidence type="ECO:0000256" key="1">
    <source>
        <dbReference type="SAM" id="Phobius"/>
    </source>
</evidence>
<name>A0A2S6ZRP9_9XANT</name>
<accession>A0A2S6ZRP9</accession>
<dbReference type="EMBL" id="MDSL01000050">
    <property type="protein sequence ID" value="PPT95055.1"/>
    <property type="molecule type" value="Genomic_DNA"/>
</dbReference>
<dbReference type="Proteomes" id="UP000238049">
    <property type="component" value="Unassembled WGS sequence"/>
</dbReference>
<keyword evidence="1" id="KW-1133">Transmembrane helix</keyword>
<dbReference type="AlphaFoldDB" id="A0A2S6ZRP9"/>